<protein>
    <recommendedName>
        <fullName evidence="8">Rhodopsin domain-containing protein</fullName>
    </recommendedName>
</protein>
<evidence type="ECO:0000256" key="2">
    <source>
        <dbReference type="ARBA" id="ARBA00022692"/>
    </source>
</evidence>
<proteinExistence type="inferred from homology"/>
<dbReference type="Pfam" id="PF20684">
    <property type="entry name" value="Fung_rhodopsin"/>
    <property type="match status" value="1"/>
</dbReference>
<evidence type="ECO:0000259" key="8">
    <source>
        <dbReference type="Pfam" id="PF20684"/>
    </source>
</evidence>
<dbReference type="SUPFAM" id="SSF53335">
    <property type="entry name" value="S-adenosyl-L-methionine-dependent methyltransferases"/>
    <property type="match status" value="1"/>
</dbReference>
<evidence type="ECO:0000256" key="1">
    <source>
        <dbReference type="ARBA" id="ARBA00004141"/>
    </source>
</evidence>
<dbReference type="VEuPathDB" id="FungiDB:F4678DRAFT_217046"/>
<accession>A0A9W8TLN8</accession>
<name>A0A9W8TLN8_9PEZI</name>
<dbReference type="CDD" id="cd02440">
    <property type="entry name" value="AdoMet_MTases"/>
    <property type="match status" value="1"/>
</dbReference>
<feature type="domain" description="Rhodopsin" evidence="8">
    <location>
        <begin position="1"/>
        <end position="153"/>
    </location>
</feature>
<reference evidence="9" key="1">
    <citation type="submission" date="2022-07" db="EMBL/GenBank/DDBJ databases">
        <title>Genome Sequence of Xylaria arbuscula.</title>
        <authorList>
            <person name="Buettner E."/>
        </authorList>
    </citation>
    <scope>NUCLEOTIDE SEQUENCE</scope>
    <source>
        <strain evidence="9">VT107</strain>
    </source>
</reference>
<dbReference type="AlphaFoldDB" id="A0A9W8TLN8"/>
<feature type="transmembrane region" description="Helical" evidence="7">
    <location>
        <begin position="92"/>
        <end position="116"/>
    </location>
</feature>
<dbReference type="InterPro" id="IPR049326">
    <property type="entry name" value="Rhodopsin_dom_fungi"/>
</dbReference>
<organism evidence="9 10">
    <name type="scientific">Xylaria arbuscula</name>
    <dbReference type="NCBI Taxonomy" id="114810"/>
    <lineage>
        <taxon>Eukaryota</taxon>
        <taxon>Fungi</taxon>
        <taxon>Dikarya</taxon>
        <taxon>Ascomycota</taxon>
        <taxon>Pezizomycotina</taxon>
        <taxon>Sordariomycetes</taxon>
        <taxon>Xylariomycetidae</taxon>
        <taxon>Xylariales</taxon>
        <taxon>Xylariaceae</taxon>
        <taxon>Xylaria</taxon>
    </lineage>
</organism>
<dbReference type="InterPro" id="IPR029063">
    <property type="entry name" value="SAM-dependent_MTases_sf"/>
</dbReference>
<evidence type="ECO:0000256" key="5">
    <source>
        <dbReference type="ARBA" id="ARBA00038359"/>
    </source>
</evidence>
<keyword evidence="3 7" id="KW-1133">Transmembrane helix</keyword>
<feature type="transmembrane region" description="Helical" evidence="7">
    <location>
        <begin position="61"/>
        <end position="80"/>
    </location>
</feature>
<feature type="region of interest" description="Disordered" evidence="6">
    <location>
        <begin position="172"/>
        <end position="226"/>
    </location>
</feature>
<comment type="subcellular location">
    <subcellularLocation>
        <location evidence="1">Membrane</location>
        <topology evidence="1">Multi-pass membrane protein</topology>
    </subcellularLocation>
</comment>
<dbReference type="GO" id="GO:0016020">
    <property type="term" value="C:membrane"/>
    <property type="evidence" value="ECO:0007669"/>
    <property type="project" value="UniProtKB-SubCell"/>
</dbReference>
<dbReference type="PANTHER" id="PTHR33048">
    <property type="entry name" value="PTH11-LIKE INTEGRAL MEMBRANE PROTEIN (AFU_ORTHOLOGUE AFUA_5G11245)"/>
    <property type="match status" value="1"/>
</dbReference>
<sequence length="496" mass="55403">MRIFASRDFKVAAHVVEGIVLAWWIAIFFSGIFQCDPISKAWLPETRGKCIILKGYFYGNAVPNILTDFIILSLPIRQVLKLQTDRANKLSISVIFLLGSFVSFSSIYRFTTLLVFDPLDPTWTLAPSQAWCMIEISTGVVSACLPTLRPLAVRLATVLGISRSAARSKPTRPVNLVTFGSGDPRQKRGESLQHSQFSRLDDEESDSPERMAGVVSPVKRRDEQQIDIEHYGRDPAVHATKPRCSHPNSLLPAMAPEDDYVFTRDFLDNIRIPIQGADLKVADVGCGTGLPSSTQFVGLDISLDAIPPAGVLPPNVAFRVWDMIHDPVPEELVGSFDMINIRLMLYVLQKDDVPATVNKLMKMLKTGGYLQWMDVDNETVRGEVTKTENTSDNMTQMMKLLDSQGEKMKPKWVPDLAQIFSDSGLVDVDADVHTSQPLWAYLEHECLLLLPELIARKTQNEQLATEFKRLLPLAEQETRKGAYLAVEKYIVTGKKA</sequence>
<evidence type="ECO:0000256" key="6">
    <source>
        <dbReference type="SAM" id="MobiDB-lite"/>
    </source>
</evidence>
<dbReference type="Proteomes" id="UP001148614">
    <property type="component" value="Unassembled WGS sequence"/>
</dbReference>
<evidence type="ECO:0000313" key="10">
    <source>
        <dbReference type="Proteomes" id="UP001148614"/>
    </source>
</evidence>
<evidence type="ECO:0000256" key="7">
    <source>
        <dbReference type="SAM" id="Phobius"/>
    </source>
</evidence>
<dbReference type="InterPro" id="IPR052337">
    <property type="entry name" value="SAT4-like"/>
</dbReference>
<dbReference type="Gene3D" id="3.40.50.150">
    <property type="entry name" value="Vaccinia Virus protein VP39"/>
    <property type="match status" value="1"/>
</dbReference>
<feature type="transmembrane region" description="Helical" evidence="7">
    <location>
        <begin position="12"/>
        <end position="33"/>
    </location>
</feature>
<evidence type="ECO:0000256" key="3">
    <source>
        <dbReference type="ARBA" id="ARBA00022989"/>
    </source>
</evidence>
<dbReference type="EMBL" id="JANPWZ010000759">
    <property type="protein sequence ID" value="KAJ3572509.1"/>
    <property type="molecule type" value="Genomic_DNA"/>
</dbReference>
<comment type="similarity">
    <text evidence="5">Belongs to the SAT4 family.</text>
</comment>
<keyword evidence="2 7" id="KW-0812">Transmembrane</keyword>
<dbReference type="VEuPathDB" id="FungiDB:F4678DRAFT_429442"/>
<dbReference type="PANTHER" id="PTHR33048:SF151">
    <property type="entry name" value="INTEGRAL MEMBRANE PROTEIN"/>
    <property type="match status" value="1"/>
</dbReference>
<keyword evidence="4 7" id="KW-0472">Membrane</keyword>
<keyword evidence="10" id="KW-1185">Reference proteome</keyword>
<dbReference type="Pfam" id="PF13489">
    <property type="entry name" value="Methyltransf_23"/>
    <property type="match status" value="1"/>
</dbReference>
<evidence type="ECO:0000256" key="4">
    <source>
        <dbReference type="ARBA" id="ARBA00023136"/>
    </source>
</evidence>
<evidence type="ECO:0000313" key="9">
    <source>
        <dbReference type="EMBL" id="KAJ3572509.1"/>
    </source>
</evidence>
<comment type="caution">
    <text evidence="9">The sequence shown here is derived from an EMBL/GenBank/DDBJ whole genome shotgun (WGS) entry which is preliminary data.</text>
</comment>
<gene>
    <name evidence="9" type="ORF">NPX13_g5028</name>
</gene>